<dbReference type="Proteomes" id="UP000500949">
    <property type="component" value="Chromosome"/>
</dbReference>
<evidence type="ECO:0000313" key="1">
    <source>
        <dbReference type="EMBL" id="QJR76271.1"/>
    </source>
</evidence>
<dbReference type="GO" id="GO:0016757">
    <property type="term" value="F:glycosyltransferase activity"/>
    <property type="evidence" value="ECO:0007669"/>
    <property type="project" value="InterPro"/>
</dbReference>
<dbReference type="EMBL" id="CP046176">
    <property type="protein sequence ID" value="QJR76271.1"/>
    <property type="molecule type" value="Genomic_DNA"/>
</dbReference>
<dbReference type="AlphaFoldDB" id="A0A858XL26"/>
<dbReference type="PANTHER" id="PTHR12526">
    <property type="entry name" value="GLYCOSYLTRANSFERASE"/>
    <property type="match status" value="1"/>
</dbReference>
<dbReference type="InterPro" id="IPR001296">
    <property type="entry name" value="Glyco_trans_1"/>
</dbReference>
<gene>
    <name evidence="1" type="ORF">GKD17_07630</name>
</gene>
<keyword evidence="1" id="KW-0808">Transferase</keyword>
<dbReference type="RefSeq" id="WP_007837977.1">
    <property type="nucleotide sequence ID" value="NZ_CP046176.1"/>
</dbReference>
<dbReference type="GeneID" id="93446550"/>
<proteinExistence type="predicted"/>
<evidence type="ECO:0000313" key="2">
    <source>
        <dbReference type="Proteomes" id="UP000500949"/>
    </source>
</evidence>
<protein>
    <submittedName>
        <fullName evidence="1">Glycosyltransferase</fullName>
    </submittedName>
</protein>
<name>A0A858XL26_9BACT</name>
<sequence length="368" mass="42408">MIKSIFFWGGVTTHCYELAKSISRYYEVWAIILPTKQKREERIPSDLSANVNLIKCENIDDIYKIISKRKTENSLHINSALKQGSLNNKALKILCQKGYNVFSLPQESFQTQGLKGKINAIKWFLYLHFTYRKKIKGYGLTGLNAQRTFKRMLVSPHKLFQFSYITFPTKLEVTKKNNTIRFIYVGAIDKRKNIIPFVEYMQNYSSQQFIFDIYGSWTLDKLLIKKISNSTNIHYHGKRDYKEVRNAMLNADYLILPSLYDGWGAVVNEGLQSGCKVLVSKDCGASIFPLIDSHLGYVFDGSKLSSLNGIMKQIFIEGPLSIENRQSIQKWANNKIHPDIIGDYLNHIIQYYFSSAPHAIAPWLDTSH</sequence>
<accession>A0A858XL26</accession>
<dbReference type="SUPFAM" id="SSF53756">
    <property type="entry name" value="UDP-Glycosyltransferase/glycogen phosphorylase"/>
    <property type="match status" value="1"/>
</dbReference>
<dbReference type="Pfam" id="PF00534">
    <property type="entry name" value="Glycos_transf_1"/>
    <property type="match status" value="1"/>
</dbReference>
<dbReference type="Gene3D" id="3.40.50.2000">
    <property type="entry name" value="Glycogen Phosphorylase B"/>
    <property type="match status" value="1"/>
</dbReference>
<dbReference type="PANTHER" id="PTHR12526:SF638">
    <property type="entry name" value="SPORE COAT PROTEIN SA"/>
    <property type="match status" value="1"/>
</dbReference>
<organism evidence="1 2">
    <name type="scientific">Phocaeicola dorei</name>
    <dbReference type="NCBI Taxonomy" id="357276"/>
    <lineage>
        <taxon>Bacteria</taxon>
        <taxon>Pseudomonadati</taxon>
        <taxon>Bacteroidota</taxon>
        <taxon>Bacteroidia</taxon>
        <taxon>Bacteroidales</taxon>
        <taxon>Bacteroidaceae</taxon>
        <taxon>Phocaeicola</taxon>
    </lineage>
</organism>
<reference evidence="1 2" key="1">
    <citation type="submission" date="2019-11" db="EMBL/GenBank/DDBJ databases">
        <title>Complete genome sequence of Bacteroides dorei DSM 17855.</title>
        <authorList>
            <person name="Russell J.T."/>
        </authorList>
    </citation>
    <scope>NUCLEOTIDE SEQUENCE [LARGE SCALE GENOMIC DNA]</scope>
    <source>
        <strain evidence="1 2">DSM 17855</strain>
    </source>
</reference>